<dbReference type="Proteomes" id="UP001479436">
    <property type="component" value="Unassembled WGS sequence"/>
</dbReference>
<keyword evidence="2" id="KW-0732">Signal</keyword>
<dbReference type="EMBL" id="JASJQH010002854">
    <property type="protein sequence ID" value="KAK9759895.1"/>
    <property type="molecule type" value="Genomic_DNA"/>
</dbReference>
<evidence type="ECO:0000313" key="4">
    <source>
        <dbReference type="Proteomes" id="UP001479436"/>
    </source>
</evidence>
<evidence type="ECO:0000313" key="3">
    <source>
        <dbReference type="EMBL" id="KAK9759895.1"/>
    </source>
</evidence>
<name>A0ABR2WEH7_9FUNG</name>
<keyword evidence="4" id="KW-1185">Reference proteome</keyword>
<comment type="caution">
    <text evidence="3">The sequence shown here is derived from an EMBL/GenBank/DDBJ whole genome shotgun (WGS) entry which is preliminary data.</text>
</comment>
<feature type="chain" id="PRO_5045713026" evidence="2">
    <location>
        <begin position="23"/>
        <end position="99"/>
    </location>
</feature>
<evidence type="ECO:0000256" key="1">
    <source>
        <dbReference type="SAM" id="MobiDB-lite"/>
    </source>
</evidence>
<proteinExistence type="predicted"/>
<accession>A0ABR2WEH7</accession>
<feature type="compositionally biased region" description="Polar residues" evidence="1">
    <location>
        <begin position="84"/>
        <end position="99"/>
    </location>
</feature>
<gene>
    <name evidence="3" type="ORF">K7432_016614</name>
</gene>
<evidence type="ECO:0000256" key="2">
    <source>
        <dbReference type="SAM" id="SignalP"/>
    </source>
</evidence>
<feature type="region of interest" description="Disordered" evidence="1">
    <location>
        <begin position="78"/>
        <end position="99"/>
    </location>
</feature>
<reference evidence="3 4" key="1">
    <citation type="submission" date="2023-04" db="EMBL/GenBank/DDBJ databases">
        <title>Genome of Basidiobolus ranarum AG-B5.</title>
        <authorList>
            <person name="Stajich J.E."/>
            <person name="Carter-House D."/>
            <person name="Gryganskyi A."/>
        </authorList>
    </citation>
    <scope>NUCLEOTIDE SEQUENCE [LARGE SCALE GENOMIC DNA]</scope>
    <source>
        <strain evidence="3 4">AG-B5</strain>
    </source>
</reference>
<protein>
    <submittedName>
        <fullName evidence="3">Uncharacterized protein</fullName>
    </submittedName>
</protein>
<feature type="signal peptide" evidence="2">
    <location>
        <begin position="1"/>
        <end position="22"/>
    </location>
</feature>
<organism evidence="3 4">
    <name type="scientific">Basidiobolus ranarum</name>
    <dbReference type="NCBI Taxonomy" id="34480"/>
    <lineage>
        <taxon>Eukaryota</taxon>
        <taxon>Fungi</taxon>
        <taxon>Fungi incertae sedis</taxon>
        <taxon>Zoopagomycota</taxon>
        <taxon>Entomophthoromycotina</taxon>
        <taxon>Basidiobolomycetes</taxon>
        <taxon>Basidiobolales</taxon>
        <taxon>Basidiobolaceae</taxon>
        <taxon>Basidiobolus</taxon>
    </lineage>
</organism>
<sequence>MMLMHSVLTFALLLASFGVIHGFAIPQEQSIPSRTVPWRVTADQAPLDWVDDDGGSNCDLAGSYESLGATSKDVFGSSEDIPYESSTGNDNNIYDITYP</sequence>